<keyword evidence="5" id="KW-1185">Reference proteome</keyword>
<dbReference type="Gene3D" id="3.40.50.300">
    <property type="entry name" value="P-loop containing nucleotide triphosphate hydrolases"/>
    <property type="match status" value="1"/>
</dbReference>
<comment type="caution">
    <text evidence="4">The sequence shown here is derived from an EMBL/GenBank/DDBJ whole genome shotgun (WGS) entry which is preliminary data.</text>
</comment>
<feature type="coiled-coil region" evidence="2">
    <location>
        <begin position="544"/>
        <end position="571"/>
    </location>
</feature>
<dbReference type="NCBIfam" id="TIGR02680">
    <property type="entry name" value="TIGR02680 family protein"/>
    <property type="match status" value="1"/>
</dbReference>
<evidence type="ECO:0000313" key="5">
    <source>
        <dbReference type="Proteomes" id="UP000295444"/>
    </source>
</evidence>
<evidence type="ECO:0000256" key="2">
    <source>
        <dbReference type="SAM" id="Coils"/>
    </source>
</evidence>
<evidence type="ECO:0000256" key="1">
    <source>
        <dbReference type="ARBA" id="ARBA00023236"/>
    </source>
</evidence>
<feature type="coiled-coil region" evidence="2">
    <location>
        <begin position="878"/>
        <end position="935"/>
    </location>
</feature>
<dbReference type="Proteomes" id="UP000295444">
    <property type="component" value="Unassembled WGS sequence"/>
</dbReference>
<reference evidence="4 5" key="1">
    <citation type="submission" date="2019-03" db="EMBL/GenBank/DDBJ databases">
        <title>Genomic Encyclopedia of Type Strains, Phase IV (KMG-IV): sequencing the most valuable type-strain genomes for metagenomic binning, comparative biology and taxonomic classification.</title>
        <authorList>
            <person name="Goeker M."/>
        </authorList>
    </citation>
    <scope>NUCLEOTIDE SEQUENCE [LARGE SCALE GENOMIC DNA]</scope>
    <source>
        <strain evidence="4 5">DSM 45361</strain>
    </source>
</reference>
<dbReference type="PANTHER" id="PTHR32182">
    <property type="entry name" value="DNA REPLICATION AND REPAIR PROTEIN RECF"/>
    <property type="match status" value="1"/>
</dbReference>
<feature type="region of interest" description="Disordered" evidence="3">
    <location>
        <begin position="459"/>
        <end position="495"/>
    </location>
</feature>
<protein>
    <submittedName>
        <fullName evidence="4">Uncharacterized protein (TIGR02680 family)</fullName>
    </submittedName>
</protein>
<name>A0A4V3D020_LABRH</name>
<dbReference type="InterPro" id="IPR027417">
    <property type="entry name" value="P-loop_NTPase"/>
</dbReference>
<dbReference type="OrthoDB" id="8527901at2"/>
<feature type="region of interest" description="Disordered" evidence="3">
    <location>
        <begin position="1"/>
        <end position="52"/>
    </location>
</feature>
<accession>A0A4V3D020</accession>
<gene>
    <name evidence="4" type="ORF">EV186_10146</name>
</gene>
<keyword evidence="1" id="KW-0742">SOS response</keyword>
<evidence type="ECO:0000256" key="3">
    <source>
        <dbReference type="SAM" id="MobiDB-lite"/>
    </source>
</evidence>
<dbReference type="InterPro" id="IPR013496">
    <property type="entry name" value="CHP02680"/>
</dbReference>
<dbReference type="GO" id="GO:0006302">
    <property type="term" value="P:double-strand break repair"/>
    <property type="evidence" value="ECO:0007669"/>
    <property type="project" value="TreeGrafter"/>
</dbReference>
<proteinExistence type="predicted"/>
<dbReference type="GO" id="GO:0009432">
    <property type="term" value="P:SOS response"/>
    <property type="evidence" value="ECO:0007669"/>
    <property type="project" value="UniProtKB-KW"/>
</dbReference>
<feature type="coiled-coil region" evidence="2">
    <location>
        <begin position="324"/>
        <end position="365"/>
    </location>
</feature>
<keyword evidence="1" id="KW-0227">DNA damage</keyword>
<dbReference type="EMBL" id="SNXZ01000001">
    <property type="protein sequence ID" value="TDQ04105.1"/>
    <property type="molecule type" value="Genomic_DNA"/>
</dbReference>
<organism evidence="4 5">
    <name type="scientific">Labedaea rhizosphaerae</name>
    <dbReference type="NCBI Taxonomy" id="598644"/>
    <lineage>
        <taxon>Bacteria</taxon>
        <taxon>Bacillati</taxon>
        <taxon>Actinomycetota</taxon>
        <taxon>Actinomycetes</taxon>
        <taxon>Pseudonocardiales</taxon>
        <taxon>Pseudonocardiaceae</taxon>
        <taxon>Labedaea</taxon>
    </lineage>
</organism>
<sequence length="1417" mass="152399">MTPHDATSGHGAVNRTSGERDATQPQSRDQLAPSVHNATGGEKSGEAGQAAPISRWRLHRGGIVNIWQYREQVFDFSGGRAVFQGTNGSGKSRTLELLLPLCLDGDLRHLGSKGAGTVSIRRLMLDDYDGGPNRIGYAWIELERDGESGPQGPEKQYLTCGLGVKASATSQQISDSWRFVTPQRIGFDVQVVGSDRVPLGPAALRDVLGADRVLDEAAFRAKVAETVYGVPAPRYGDLLHLQRTLRNPDIGLKVLEGQLEQILSDALPPLDAGMIEQLAASFEDLESIRENITSLASADTALQAFLDGYRGYALGALRSSGTAARAAQSTVDKALAEVRRLSNRLDQHKAQHDEAREQVTAMETREVELEEGVAALKELPAYLGLRDLQDRERLVGQAREGAVRALENAASMRANADRAVETVLTALRRLSEDTDSAIEHAGTTAAKLAAAGLDRNLAPKVPAAPMAEPRTKADKVRAKPDPEAEPLEIQRRVPPTLAPDELTEALTAAAAQAAEAISAATQRVALTSSLYERAAGADKRDQDVDRLRDTARQAQIEATEAAGRRNEARQRLTDAAHVWCEQAEQWTLAGPFAGDHAPRPPRPGTVDDVLADPGATRAAHETARQWAAPHLRSLRQRVAGAEQLVSGVDKQIAETEARLIELRKGRDTTPARHPYVAASRDTEAGAPFYRLVDFAPGVSPESRAGIEAALQSSGLLTAWVGPAEDDDIWLDGAEPVSGPSLADVLVPAVETGSPVSAQVVAALLQSIALDADGALSVSPSGQWRAGVLHGALSKADAEYVGAGARDAARTRAVAELSATLEELAAQRDTAVEELNTAQRDVTAWESHLEAFPDDRALITAHATAAAADTLAVEGASRAERLRAELDAEQGRFAAVRTELAQDAAAAGLPAETEALRRANAAATEARTSAQQLREALTRRCVSTVRDLADALHDHAAADDDRDTAEQAAEAQCTAFAREARALEDLRSSIGGEAEEISRRLAAMESQRREVRAGLPAAREAATEASNQVAKTETLLETRRAEIDGKREAADRAVAAFREALAAPGVWPAAVPGNETVPGSETAPEDPDEAMTALEAVSTKTVAEEKVITKLQALQTALAGSHNVLTERHAGLLTVVVAAEDGPRPVAVAATRVAERLNERRGYLTESYQGIFALHLVRELADRLSAQIEIAEDLCRRMNDVLDTARSSQGVHVQLEWRPASWLDDATTEALTLLRTPFAKRTPDQDERLRRAFTERIEAERDAANDSYSEILARALDYRAWFAFTVRVRDTGPDGKPRLRRLRQLSSGETRLISYVTLFAAAAAFYSAIAAGAAGMEPLRLVLLDEAFERLDDPTIARMLGLLVDLDMDWVITWPSGWGVSPKIPRMHIYDVLRPKSGHGVACTHTTWDGAALDRDDP</sequence>
<evidence type="ECO:0000313" key="4">
    <source>
        <dbReference type="EMBL" id="TDQ04105.1"/>
    </source>
</evidence>
<dbReference type="PANTHER" id="PTHR32182:SF22">
    <property type="entry name" value="ATP-DEPENDENT ENDONUCLEASE, OLD FAMILY-RELATED"/>
    <property type="match status" value="1"/>
</dbReference>
<dbReference type="SUPFAM" id="SSF52540">
    <property type="entry name" value="P-loop containing nucleoside triphosphate hydrolases"/>
    <property type="match status" value="1"/>
</dbReference>
<dbReference type="Pfam" id="PF13558">
    <property type="entry name" value="SbcC_Walker_B"/>
    <property type="match status" value="1"/>
</dbReference>
<dbReference type="GO" id="GO:0000731">
    <property type="term" value="P:DNA synthesis involved in DNA repair"/>
    <property type="evidence" value="ECO:0007669"/>
    <property type="project" value="TreeGrafter"/>
</dbReference>
<feature type="compositionally biased region" description="Basic and acidic residues" evidence="3">
    <location>
        <begin position="469"/>
        <end position="482"/>
    </location>
</feature>
<keyword evidence="2" id="KW-0175">Coiled coil</keyword>
<feature type="coiled-coil region" evidence="2">
    <location>
        <begin position="813"/>
        <end position="840"/>
    </location>
</feature>